<dbReference type="GO" id="GO:0046872">
    <property type="term" value="F:metal ion binding"/>
    <property type="evidence" value="ECO:0007669"/>
    <property type="project" value="UniProtKB-KW"/>
</dbReference>
<dbReference type="InterPro" id="IPR003245">
    <property type="entry name" value="Phytocyanin_dom"/>
</dbReference>
<dbReference type="Proteomes" id="UP000639772">
    <property type="component" value="Chromosome 3"/>
</dbReference>
<dbReference type="PANTHER" id="PTHR33021:SF179">
    <property type="entry name" value="OS09G0541100 PROTEIN"/>
    <property type="match status" value="1"/>
</dbReference>
<keyword evidence="1" id="KW-0479">Metal-binding</keyword>
<keyword evidence="2" id="KW-0325">Glycoprotein</keyword>
<dbReference type="InterPro" id="IPR039391">
    <property type="entry name" value="Phytocyanin-like"/>
</dbReference>
<evidence type="ECO:0000256" key="4">
    <source>
        <dbReference type="SAM" id="SignalP"/>
    </source>
</evidence>
<sequence>MASLLASKLQLLLPLTLLLLFTYQPTTAREYRVGGDDGWDIGVNYLSWSEQYRFSTGDVLVFSYVKGQHNVYHVMEEAFRSCNTTKGVIKTYASGNDRIELSNATTLYFICNIKGHCQGGMRLRITAERTAASGGAPTLLSSPPPMSPSPSQPSVPPHGNDVSGGASGIWVPTLMLTLIFHVMLGF</sequence>
<dbReference type="Gene3D" id="2.60.40.420">
    <property type="entry name" value="Cupredoxins - blue copper proteins"/>
    <property type="match status" value="1"/>
</dbReference>
<comment type="caution">
    <text evidence="7">The sequence shown here is derived from an EMBL/GenBank/DDBJ whole genome shotgun (WGS) entry which is preliminary data.</text>
</comment>
<name>A0A835V7A5_VANPL</name>
<feature type="region of interest" description="Disordered" evidence="3">
    <location>
        <begin position="134"/>
        <end position="161"/>
    </location>
</feature>
<organism evidence="7 9">
    <name type="scientific">Vanilla planifolia</name>
    <name type="common">Vanilla</name>
    <dbReference type="NCBI Taxonomy" id="51239"/>
    <lineage>
        <taxon>Eukaryota</taxon>
        <taxon>Viridiplantae</taxon>
        <taxon>Streptophyta</taxon>
        <taxon>Embryophyta</taxon>
        <taxon>Tracheophyta</taxon>
        <taxon>Spermatophyta</taxon>
        <taxon>Magnoliopsida</taxon>
        <taxon>Liliopsida</taxon>
        <taxon>Asparagales</taxon>
        <taxon>Orchidaceae</taxon>
        <taxon>Vanilloideae</taxon>
        <taxon>Vanilleae</taxon>
        <taxon>Vanilla</taxon>
    </lineage>
</organism>
<feature type="domain" description="Phytocyanin" evidence="5">
    <location>
        <begin position="29"/>
        <end position="129"/>
    </location>
</feature>
<dbReference type="PANTHER" id="PTHR33021">
    <property type="entry name" value="BLUE COPPER PROTEIN"/>
    <property type="match status" value="1"/>
</dbReference>
<evidence type="ECO:0000259" key="5">
    <source>
        <dbReference type="PROSITE" id="PS51485"/>
    </source>
</evidence>
<evidence type="ECO:0000313" key="6">
    <source>
        <dbReference type="EMBL" id="KAG0488429.1"/>
    </source>
</evidence>
<dbReference type="GO" id="GO:0005886">
    <property type="term" value="C:plasma membrane"/>
    <property type="evidence" value="ECO:0007669"/>
    <property type="project" value="TreeGrafter"/>
</dbReference>
<dbReference type="SUPFAM" id="SSF49503">
    <property type="entry name" value="Cupredoxins"/>
    <property type="match status" value="1"/>
</dbReference>
<accession>A0A835V7A5</accession>
<evidence type="ECO:0000256" key="3">
    <source>
        <dbReference type="SAM" id="MobiDB-lite"/>
    </source>
</evidence>
<evidence type="ECO:0000313" key="7">
    <source>
        <dbReference type="EMBL" id="KAG0490134.1"/>
    </source>
</evidence>
<dbReference type="EMBL" id="JADCNL010000003">
    <property type="protein sequence ID" value="KAG0488429.1"/>
    <property type="molecule type" value="Genomic_DNA"/>
</dbReference>
<dbReference type="Pfam" id="PF02298">
    <property type="entry name" value="Cu_bind_like"/>
    <property type="match status" value="1"/>
</dbReference>
<proteinExistence type="predicted"/>
<dbReference type="GO" id="GO:0009055">
    <property type="term" value="F:electron transfer activity"/>
    <property type="evidence" value="ECO:0007669"/>
    <property type="project" value="InterPro"/>
</dbReference>
<protein>
    <recommendedName>
        <fullName evidence="5">Phytocyanin domain-containing protein</fullName>
    </recommendedName>
</protein>
<dbReference type="OrthoDB" id="1921208at2759"/>
<keyword evidence="4" id="KW-0732">Signal</keyword>
<reference evidence="8 9" key="1">
    <citation type="journal article" date="2020" name="Nat. Food">
        <title>A phased Vanilla planifolia genome enables genetic improvement of flavour and production.</title>
        <authorList>
            <person name="Hasing T."/>
            <person name="Tang H."/>
            <person name="Brym M."/>
            <person name="Khazi F."/>
            <person name="Huang T."/>
            <person name="Chambers A.H."/>
        </authorList>
    </citation>
    <scope>NUCLEOTIDE SEQUENCE [LARGE SCALE GENOMIC DNA]</scope>
    <source>
        <tissue evidence="7">Leaf</tissue>
    </source>
</reference>
<dbReference type="PROSITE" id="PS51485">
    <property type="entry name" value="PHYTOCYANIN"/>
    <property type="match status" value="1"/>
</dbReference>
<dbReference type="EMBL" id="JADCNM010000003">
    <property type="protein sequence ID" value="KAG0490134.1"/>
    <property type="molecule type" value="Genomic_DNA"/>
</dbReference>
<dbReference type="InterPro" id="IPR008972">
    <property type="entry name" value="Cupredoxin"/>
</dbReference>
<keyword evidence="8" id="KW-1185">Reference proteome</keyword>
<dbReference type="CDD" id="cd04216">
    <property type="entry name" value="Phytocyanin"/>
    <property type="match status" value="1"/>
</dbReference>
<feature type="signal peptide" evidence="4">
    <location>
        <begin position="1"/>
        <end position="28"/>
    </location>
</feature>
<feature type="compositionally biased region" description="Pro residues" evidence="3">
    <location>
        <begin position="142"/>
        <end position="156"/>
    </location>
</feature>
<dbReference type="FunFam" id="2.60.40.420:FF:000003">
    <property type="entry name" value="Blue copper"/>
    <property type="match status" value="1"/>
</dbReference>
<evidence type="ECO:0000313" key="9">
    <source>
        <dbReference type="Proteomes" id="UP000639772"/>
    </source>
</evidence>
<feature type="chain" id="PRO_5033643101" description="Phytocyanin domain-containing protein" evidence="4">
    <location>
        <begin position="29"/>
        <end position="186"/>
    </location>
</feature>
<evidence type="ECO:0000256" key="2">
    <source>
        <dbReference type="ARBA" id="ARBA00023180"/>
    </source>
</evidence>
<evidence type="ECO:0000256" key="1">
    <source>
        <dbReference type="ARBA" id="ARBA00022723"/>
    </source>
</evidence>
<dbReference type="AlphaFoldDB" id="A0A835V7A5"/>
<dbReference type="Proteomes" id="UP000636800">
    <property type="component" value="Chromosome 3"/>
</dbReference>
<evidence type="ECO:0000313" key="8">
    <source>
        <dbReference type="Proteomes" id="UP000636800"/>
    </source>
</evidence>
<gene>
    <name evidence="7" type="ORF">HPP92_006997</name>
    <name evidence="6" type="ORF">HPP92_007240</name>
</gene>